<dbReference type="Gene3D" id="1.10.287.130">
    <property type="match status" value="1"/>
</dbReference>
<dbReference type="GO" id="GO:0005524">
    <property type="term" value="F:ATP binding"/>
    <property type="evidence" value="ECO:0007669"/>
    <property type="project" value="UniProtKB-KW"/>
</dbReference>
<organism evidence="16 17">
    <name type="scientific">Limosilactobacillus ingluviei DSM 15946</name>
    <dbReference type="NCBI Taxonomy" id="1423760"/>
    <lineage>
        <taxon>Bacteria</taxon>
        <taxon>Bacillati</taxon>
        <taxon>Bacillota</taxon>
        <taxon>Bacilli</taxon>
        <taxon>Lactobacillales</taxon>
        <taxon>Lactobacillaceae</taxon>
        <taxon>Limosilactobacillus</taxon>
    </lineage>
</organism>
<keyword evidence="8" id="KW-0547">Nucleotide-binding</keyword>
<evidence type="ECO:0000256" key="2">
    <source>
        <dbReference type="ARBA" id="ARBA00004651"/>
    </source>
</evidence>
<dbReference type="Pfam" id="PF00512">
    <property type="entry name" value="HisKA"/>
    <property type="match status" value="1"/>
</dbReference>
<evidence type="ECO:0000256" key="5">
    <source>
        <dbReference type="ARBA" id="ARBA00022553"/>
    </source>
</evidence>
<keyword evidence="7 14" id="KW-0812">Transmembrane</keyword>
<dbReference type="Pfam" id="PF02518">
    <property type="entry name" value="HATPase_c"/>
    <property type="match status" value="1"/>
</dbReference>
<dbReference type="GO" id="GO:0000155">
    <property type="term" value="F:phosphorelay sensor kinase activity"/>
    <property type="evidence" value="ECO:0007669"/>
    <property type="project" value="InterPro"/>
</dbReference>
<sequence>MSAIDLIKNIGGRPNMNLYIFVIIILLTVVLFGVFQYYKLKKSMNEIVEVLMDVDSGNGNRRILSKPRDFLSPVAFRINHTIADYEDQISQLRVKEKTTNQLLTSFSHDIRTPLTVIRAYLDAIKNGTVVGEEKEAYLEVIREKAADLSSYTDSMFEWFKLNSKEYALYFESVDINELTRSYLVNWIPVFEERKMEYMVDIPEYPSRVLLDKNAYYRIFGNIVQNVISHSHADKVEIRIDDDSGKVSVTIKDNGIGIPEESIGHVFERLYKCNPSRRGNSSGLGLSIAYELAQLMKGTILVESIPNQFTLFKIEFGK</sequence>
<evidence type="ECO:0000256" key="7">
    <source>
        <dbReference type="ARBA" id="ARBA00022692"/>
    </source>
</evidence>
<keyword evidence="13 14" id="KW-0472">Membrane</keyword>
<dbReference type="PANTHER" id="PTHR45528:SF1">
    <property type="entry name" value="SENSOR HISTIDINE KINASE CPXA"/>
    <property type="match status" value="1"/>
</dbReference>
<evidence type="ECO:0000256" key="14">
    <source>
        <dbReference type="SAM" id="Phobius"/>
    </source>
</evidence>
<dbReference type="InterPro" id="IPR005467">
    <property type="entry name" value="His_kinase_dom"/>
</dbReference>
<dbReference type="GO" id="GO:0005886">
    <property type="term" value="C:plasma membrane"/>
    <property type="evidence" value="ECO:0007669"/>
    <property type="project" value="UniProtKB-SubCell"/>
</dbReference>
<comment type="subcellular location">
    <subcellularLocation>
        <location evidence="2">Cell membrane</location>
        <topology evidence="2">Multi-pass membrane protein</topology>
    </subcellularLocation>
</comment>
<evidence type="ECO:0000256" key="6">
    <source>
        <dbReference type="ARBA" id="ARBA00022679"/>
    </source>
</evidence>
<comment type="caution">
    <text evidence="16">The sequence shown here is derived from an EMBL/GenBank/DDBJ whole genome shotgun (WGS) entry which is preliminary data.</text>
</comment>
<dbReference type="Gene3D" id="3.30.565.10">
    <property type="entry name" value="Histidine kinase-like ATPase, C-terminal domain"/>
    <property type="match status" value="1"/>
</dbReference>
<dbReference type="SMART" id="SM00387">
    <property type="entry name" value="HATPase_c"/>
    <property type="match status" value="1"/>
</dbReference>
<dbReference type="PANTHER" id="PTHR45528">
    <property type="entry name" value="SENSOR HISTIDINE KINASE CPXA"/>
    <property type="match status" value="1"/>
</dbReference>
<evidence type="ECO:0000256" key="12">
    <source>
        <dbReference type="ARBA" id="ARBA00023012"/>
    </source>
</evidence>
<keyword evidence="10" id="KW-0067">ATP-binding</keyword>
<protein>
    <recommendedName>
        <fullName evidence="3">histidine kinase</fullName>
        <ecNumber evidence="3">2.7.13.3</ecNumber>
    </recommendedName>
</protein>
<keyword evidence="9" id="KW-0418">Kinase</keyword>
<dbReference type="SUPFAM" id="SSF55874">
    <property type="entry name" value="ATPase domain of HSP90 chaperone/DNA topoisomerase II/histidine kinase"/>
    <property type="match status" value="1"/>
</dbReference>
<name>A0A0R1U7U5_9LACO</name>
<comment type="catalytic activity">
    <reaction evidence="1">
        <text>ATP + protein L-histidine = ADP + protein N-phospho-L-histidine.</text>
        <dbReference type="EC" id="2.7.13.3"/>
    </reaction>
</comment>
<evidence type="ECO:0000256" key="9">
    <source>
        <dbReference type="ARBA" id="ARBA00022777"/>
    </source>
</evidence>
<evidence type="ECO:0000256" key="8">
    <source>
        <dbReference type="ARBA" id="ARBA00022741"/>
    </source>
</evidence>
<dbReference type="SUPFAM" id="SSF47384">
    <property type="entry name" value="Homodimeric domain of signal transducing histidine kinase"/>
    <property type="match status" value="1"/>
</dbReference>
<accession>A0A0R1U7U5</accession>
<dbReference type="SMART" id="SM00388">
    <property type="entry name" value="HisKA"/>
    <property type="match status" value="1"/>
</dbReference>
<keyword evidence="11 14" id="KW-1133">Transmembrane helix</keyword>
<dbReference type="PROSITE" id="PS50109">
    <property type="entry name" value="HIS_KIN"/>
    <property type="match status" value="1"/>
</dbReference>
<dbReference type="EMBL" id="AZFK01000048">
    <property type="protein sequence ID" value="KRL89343.1"/>
    <property type="molecule type" value="Genomic_DNA"/>
</dbReference>
<keyword evidence="6" id="KW-0808">Transferase</keyword>
<proteinExistence type="predicted"/>
<dbReference type="InterPro" id="IPR003594">
    <property type="entry name" value="HATPase_dom"/>
</dbReference>
<dbReference type="InterPro" id="IPR003661">
    <property type="entry name" value="HisK_dim/P_dom"/>
</dbReference>
<reference evidence="16 17" key="1">
    <citation type="journal article" date="2015" name="Genome Announc.">
        <title>Expanding the biotechnology potential of lactobacilli through comparative genomics of 213 strains and associated genera.</title>
        <authorList>
            <person name="Sun Z."/>
            <person name="Harris H.M."/>
            <person name="McCann A."/>
            <person name="Guo C."/>
            <person name="Argimon S."/>
            <person name="Zhang W."/>
            <person name="Yang X."/>
            <person name="Jeffery I.B."/>
            <person name="Cooney J.C."/>
            <person name="Kagawa T.F."/>
            <person name="Liu W."/>
            <person name="Song Y."/>
            <person name="Salvetti E."/>
            <person name="Wrobel A."/>
            <person name="Rasinkangas P."/>
            <person name="Parkhill J."/>
            <person name="Rea M.C."/>
            <person name="O'Sullivan O."/>
            <person name="Ritari J."/>
            <person name="Douillard F.P."/>
            <person name="Paul Ross R."/>
            <person name="Yang R."/>
            <person name="Briner A.E."/>
            <person name="Felis G.E."/>
            <person name="de Vos W.M."/>
            <person name="Barrangou R."/>
            <person name="Klaenhammer T.R."/>
            <person name="Caufield P.W."/>
            <person name="Cui Y."/>
            <person name="Zhang H."/>
            <person name="O'Toole P.W."/>
        </authorList>
    </citation>
    <scope>NUCLEOTIDE SEQUENCE [LARGE SCALE GENOMIC DNA]</scope>
    <source>
        <strain evidence="16 17">DSM 15946</strain>
    </source>
</reference>
<evidence type="ECO:0000256" key="11">
    <source>
        <dbReference type="ARBA" id="ARBA00022989"/>
    </source>
</evidence>
<keyword evidence="12" id="KW-0902">Two-component regulatory system</keyword>
<evidence type="ECO:0000256" key="13">
    <source>
        <dbReference type="ARBA" id="ARBA00023136"/>
    </source>
</evidence>
<keyword evidence="4" id="KW-1003">Cell membrane</keyword>
<evidence type="ECO:0000256" key="3">
    <source>
        <dbReference type="ARBA" id="ARBA00012438"/>
    </source>
</evidence>
<dbReference type="InterPro" id="IPR036097">
    <property type="entry name" value="HisK_dim/P_sf"/>
</dbReference>
<dbReference type="Proteomes" id="UP000050816">
    <property type="component" value="Unassembled WGS sequence"/>
</dbReference>
<dbReference type="InterPro" id="IPR036890">
    <property type="entry name" value="HATPase_C_sf"/>
</dbReference>
<dbReference type="InterPro" id="IPR004358">
    <property type="entry name" value="Sig_transdc_His_kin-like_C"/>
</dbReference>
<feature type="domain" description="Histidine kinase" evidence="15">
    <location>
        <begin position="105"/>
        <end position="317"/>
    </location>
</feature>
<evidence type="ECO:0000256" key="10">
    <source>
        <dbReference type="ARBA" id="ARBA00022840"/>
    </source>
</evidence>
<dbReference type="EC" id="2.7.13.3" evidence="3"/>
<dbReference type="CDD" id="cd00075">
    <property type="entry name" value="HATPase"/>
    <property type="match status" value="1"/>
</dbReference>
<dbReference type="PRINTS" id="PR00344">
    <property type="entry name" value="BCTRLSENSOR"/>
</dbReference>
<dbReference type="CDD" id="cd00082">
    <property type="entry name" value="HisKA"/>
    <property type="match status" value="1"/>
</dbReference>
<keyword evidence="5" id="KW-0597">Phosphoprotein</keyword>
<evidence type="ECO:0000256" key="1">
    <source>
        <dbReference type="ARBA" id="ARBA00000085"/>
    </source>
</evidence>
<feature type="transmembrane region" description="Helical" evidence="14">
    <location>
        <begin position="18"/>
        <end position="38"/>
    </location>
</feature>
<dbReference type="AlphaFoldDB" id="A0A0R1U7U5"/>
<evidence type="ECO:0000259" key="15">
    <source>
        <dbReference type="PROSITE" id="PS50109"/>
    </source>
</evidence>
<evidence type="ECO:0000313" key="17">
    <source>
        <dbReference type="Proteomes" id="UP000050816"/>
    </source>
</evidence>
<evidence type="ECO:0000256" key="4">
    <source>
        <dbReference type="ARBA" id="ARBA00022475"/>
    </source>
</evidence>
<dbReference type="PATRIC" id="fig|1423760.3.peg.1872"/>
<dbReference type="InterPro" id="IPR050398">
    <property type="entry name" value="HssS/ArlS-like"/>
</dbReference>
<evidence type="ECO:0000313" key="16">
    <source>
        <dbReference type="EMBL" id="KRL89343.1"/>
    </source>
</evidence>
<gene>
    <name evidence="16" type="ORF">FC43_GL001792</name>
</gene>